<dbReference type="AlphaFoldDB" id="A0A8J5HG94"/>
<dbReference type="PANTHER" id="PTHR24006">
    <property type="entry name" value="UBIQUITIN CARBOXYL-TERMINAL HYDROLASE"/>
    <property type="match status" value="1"/>
</dbReference>
<sequence>MYLSILLQSGKFGKLNKVVGFPEYLDLAPYMRGTTEKSLGYKLYSVVVHLDVMNAAFSSHYLCYVNNIQGKWFKMDDAVVKPVEVEQIMSHAFICKMFTASSKLDK</sequence>
<gene>
    <name evidence="2" type="ORF">ZIOFF_013599</name>
</gene>
<dbReference type="GO" id="GO:0005634">
    <property type="term" value="C:nucleus"/>
    <property type="evidence" value="ECO:0007669"/>
    <property type="project" value="TreeGrafter"/>
</dbReference>
<dbReference type="EMBL" id="JACMSC010000004">
    <property type="protein sequence ID" value="KAG6523722.1"/>
    <property type="molecule type" value="Genomic_DNA"/>
</dbReference>
<dbReference type="PANTHER" id="PTHR24006:SF874">
    <property type="entry name" value="UBIQUITIN CARBOXYL-TERMINAL HYDROLASE 16"/>
    <property type="match status" value="1"/>
</dbReference>
<protein>
    <recommendedName>
        <fullName evidence="1">USP domain-containing protein</fullName>
    </recommendedName>
</protein>
<dbReference type="Pfam" id="PF00443">
    <property type="entry name" value="UCH"/>
    <property type="match status" value="1"/>
</dbReference>
<reference evidence="2 3" key="1">
    <citation type="submission" date="2020-08" db="EMBL/GenBank/DDBJ databases">
        <title>Plant Genome Project.</title>
        <authorList>
            <person name="Zhang R.-G."/>
        </authorList>
    </citation>
    <scope>NUCLEOTIDE SEQUENCE [LARGE SCALE GENOMIC DNA]</scope>
    <source>
        <tissue evidence="2">Rhizome</tissue>
    </source>
</reference>
<dbReference type="InterPro" id="IPR028889">
    <property type="entry name" value="USP"/>
</dbReference>
<dbReference type="GO" id="GO:0004843">
    <property type="term" value="F:cysteine-type deubiquitinase activity"/>
    <property type="evidence" value="ECO:0007669"/>
    <property type="project" value="InterPro"/>
</dbReference>
<proteinExistence type="predicted"/>
<dbReference type="PROSITE" id="PS50235">
    <property type="entry name" value="USP_3"/>
    <property type="match status" value="1"/>
</dbReference>
<accession>A0A8J5HG94</accession>
<evidence type="ECO:0000313" key="3">
    <source>
        <dbReference type="Proteomes" id="UP000734854"/>
    </source>
</evidence>
<dbReference type="InterPro" id="IPR001394">
    <property type="entry name" value="Peptidase_C19_UCH"/>
</dbReference>
<evidence type="ECO:0000259" key="1">
    <source>
        <dbReference type="PROSITE" id="PS50235"/>
    </source>
</evidence>
<dbReference type="InterPro" id="IPR050164">
    <property type="entry name" value="Peptidase_C19"/>
</dbReference>
<dbReference type="GO" id="GO:0016579">
    <property type="term" value="P:protein deubiquitination"/>
    <property type="evidence" value="ECO:0007669"/>
    <property type="project" value="InterPro"/>
</dbReference>
<name>A0A8J5HG94_ZINOF</name>
<dbReference type="GO" id="GO:0005829">
    <property type="term" value="C:cytosol"/>
    <property type="evidence" value="ECO:0007669"/>
    <property type="project" value="TreeGrafter"/>
</dbReference>
<feature type="domain" description="USP" evidence="1">
    <location>
        <begin position="1"/>
        <end position="101"/>
    </location>
</feature>
<comment type="caution">
    <text evidence="2">The sequence shown here is derived from an EMBL/GenBank/DDBJ whole genome shotgun (WGS) entry which is preliminary data.</text>
</comment>
<dbReference type="OrthoDB" id="420187at2759"/>
<keyword evidence="3" id="KW-1185">Reference proteome</keyword>
<dbReference type="Proteomes" id="UP000734854">
    <property type="component" value="Unassembled WGS sequence"/>
</dbReference>
<organism evidence="2 3">
    <name type="scientific">Zingiber officinale</name>
    <name type="common">Ginger</name>
    <name type="synonym">Amomum zingiber</name>
    <dbReference type="NCBI Taxonomy" id="94328"/>
    <lineage>
        <taxon>Eukaryota</taxon>
        <taxon>Viridiplantae</taxon>
        <taxon>Streptophyta</taxon>
        <taxon>Embryophyta</taxon>
        <taxon>Tracheophyta</taxon>
        <taxon>Spermatophyta</taxon>
        <taxon>Magnoliopsida</taxon>
        <taxon>Liliopsida</taxon>
        <taxon>Zingiberales</taxon>
        <taxon>Zingiberaceae</taxon>
        <taxon>Zingiber</taxon>
    </lineage>
</organism>
<evidence type="ECO:0000313" key="2">
    <source>
        <dbReference type="EMBL" id="KAG6523722.1"/>
    </source>
</evidence>